<dbReference type="Pfam" id="PF14541">
    <property type="entry name" value="TAXi_C"/>
    <property type="match status" value="1"/>
</dbReference>
<dbReference type="InterPro" id="IPR021109">
    <property type="entry name" value="Peptidase_aspartic_dom_sf"/>
</dbReference>
<dbReference type="Gene3D" id="2.40.70.10">
    <property type="entry name" value="Acid Proteases"/>
    <property type="match status" value="2"/>
</dbReference>
<evidence type="ECO:0000313" key="9">
    <source>
        <dbReference type="EMBL" id="MBX62228.1"/>
    </source>
</evidence>
<feature type="active site" evidence="6">
    <location>
        <position position="328"/>
    </location>
</feature>
<feature type="signal peptide" evidence="7">
    <location>
        <begin position="1"/>
        <end position="20"/>
    </location>
</feature>
<evidence type="ECO:0000256" key="7">
    <source>
        <dbReference type="SAM" id="SignalP"/>
    </source>
</evidence>
<dbReference type="GO" id="GO:0006508">
    <property type="term" value="P:proteolysis"/>
    <property type="evidence" value="ECO:0007669"/>
    <property type="project" value="UniProtKB-KW"/>
</dbReference>
<dbReference type="InterPro" id="IPR033121">
    <property type="entry name" value="PEPTIDASE_A1"/>
</dbReference>
<evidence type="ECO:0000256" key="4">
    <source>
        <dbReference type="ARBA" id="ARBA00022801"/>
    </source>
</evidence>
<evidence type="ECO:0000256" key="6">
    <source>
        <dbReference type="PIRSR" id="PIRSR601461-1"/>
    </source>
</evidence>
<evidence type="ECO:0000256" key="1">
    <source>
        <dbReference type="ARBA" id="ARBA00007447"/>
    </source>
</evidence>
<dbReference type="InterPro" id="IPR032861">
    <property type="entry name" value="TAXi_N"/>
</dbReference>
<comment type="similarity">
    <text evidence="1">Belongs to the peptidase A1 family.</text>
</comment>
<dbReference type="InterPro" id="IPR034161">
    <property type="entry name" value="Pepsin-like_plant"/>
</dbReference>
<organism evidence="9">
    <name type="scientific">Rhizophora mucronata</name>
    <name type="common">Asiatic mangrove</name>
    <dbReference type="NCBI Taxonomy" id="61149"/>
    <lineage>
        <taxon>Eukaryota</taxon>
        <taxon>Viridiplantae</taxon>
        <taxon>Streptophyta</taxon>
        <taxon>Embryophyta</taxon>
        <taxon>Tracheophyta</taxon>
        <taxon>Spermatophyta</taxon>
        <taxon>Magnoliopsida</taxon>
        <taxon>eudicotyledons</taxon>
        <taxon>Gunneridae</taxon>
        <taxon>Pentapetalae</taxon>
        <taxon>rosids</taxon>
        <taxon>fabids</taxon>
        <taxon>Malpighiales</taxon>
        <taxon>Rhizophoraceae</taxon>
        <taxon>Rhizophora</taxon>
    </lineage>
</organism>
<keyword evidence="3" id="KW-0064">Aspartyl protease</keyword>
<feature type="chain" id="PRO_5015174515" evidence="7">
    <location>
        <begin position="21"/>
        <end position="459"/>
    </location>
</feature>
<sequence>MASGASLLCFLSLFSLFLFASPTTITIPLYTSIKHPSSDPLQILNDLASLSISRARDHKSPKSNFSAVDIPLYSRSYGGYSIPLSFGTPPQNVRFVMDTGSSLVWFPCTPRYTCSGCNFLNVDPTKIPTFIPRRSSSAKLIGCKNPKCQWIFGPDVQSACRDCDSNVQNCTKTCPPYAVQYGLGSTTGLLLSETLDFSNQTTVPDFLVGCSILSNRQPEGIAGFGRSRESIPSQLGAKKFSYCLQSRRYDETSASSDLVLYTSSDSGHAKTKGVAYTRFMKNPNVSNTALQSHYYVLLRRIIVGSKHVRVPYSFLVPGADGDGGTIVDSGTTFTFMERPIFEPVAQEFEKQMANYTLATDVQNRTGLRPCFNISGHEFASVPELIFAFKGGAKMELPLTNYFAIAGDGVVCLTIVTNNLAGPGAVSGPAIILGNFQQQNFYIEYDVQNNRFGFKQQRCA</sequence>
<evidence type="ECO:0000256" key="5">
    <source>
        <dbReference type="ARBA" id="ARBA00023180"/>
    </source>
</evidence>
<feature type="domain" description="Peptidase A1" evidence="8">
    <location>
        <begin position="80"/>
        <end position="454"/>
    </location>
</feature>
<evidence type="ECO:0000256" key="3">
    <source>
        <dbReference type="ARBA" id="ARBA00022750"/>
    </source>
</evidence>
<dbReference type="EMBL" id="GGEC01081744">
    <property type="protein sequence ID" value="MBX62228.1"/>
    <property type="molecule type" value="Transcribed_RNA"/>
</dbReference>
<keyword evidence="5" id="KW-0325">Glycoprotein</keyword>
<dbReference type="PANTHER" id="PTHR47967:SF36">
    <property type="entry name" value="PEPTIDASE A1 DOMAIN-CONTAINING PROTEIN"/>
    <property type="match status" value="1"/>
</dbReference>
<dbReference type="InterPro" id="IPR001461">
    <property type="entry name" value="Aspartic_peptidase_A1"/>
</dbReference>
<dbReference type="AlphaFoldDB" id="A0A2P2Q5H4"/>
<protein>
    <submittedName>
        <fullName evidence="9">Pepsin A</fullName>
    </submittedName>
</protein>
<dbReference type="FunFam" id="2.40.70.10:FF:000034">
    <property type="entry name" value="Aspartyl protease family protein"/>
    <property type="match status" value="1"/>
</dbReference>
<reference evidence="9" key="1">
    <citation type="submission" date="2018-02" db="EMBL/GenBank/DDBJ databases">
        <title>Rhizophora mucronata_Transcriptome.</title>
        <authorList>
            <person name="Meera S.P."/>
            <person name="Sreeshan A."/>
            <person name="Augustine A."/>
        </authorList>
    </citation>
    <scope>NUCLEOTIDE SEQUENCE</scope>
    <source>
        <tissue evidence="9">Leaf</tissue>
    </source>
</reference>
<dbReference type="PROSITE" id="PS51767">
    <property type="entry name" value="PEPTIDASE_A1"/>
    <property type="match status" value="1"/>
</dbReference>
<dbReference type="GO" id="GO:0005576">
    <property type="term" value="C:extracellular region"/>
    <property type="evidence" value="ECO:0007669"/>
    <property type="project" value="TreeGrafter"/>
</dbReference>
<keyword evidence="7" id="KW-0732">Signal</keyword>
<keyword evidence="2" id="KW-0645">Protease</keyword>
<accession>A0A2P2Q5H4</accession>
<dbReference type="Pfam" id="PF14543">
    <property type="entry name" value="TAXi_N"/>
    <property type="match status" value="1"/>
</dbReference>
<keyword evidence="4" id="KW-0378">Hydrolase</keyword>
<dbReference type="SUPFAM" id="SSF50630">
    <property type="entry name" value="Acid proteases"/>
    <property type="match status" value="1"/>
</dbReference>
<proteinExistence type="inferred from homology"/>
<dbReference type="GO" id="GO:0004190">
    <property type="term" value="F:aspartic-type endopeptidase activity"/>
    <property type="evidence" value="ECO:0007669"/>
    <property type="project" value="UniProtKB-KW"/>
</dbReference>
<name>A0A2P2Q5H4_RHIMU</name>
<dbReference type="CDD" id="cd05476">
    <property type="entry name" value="pepsin_A_like_plant"/>
    <property type="match status" value="1"/>
</dbReference>
<dbReference type="InterPro" id="IPR051708">
    <property type="entry name" value="Plant_Aspart_Prot_A1"/>
</dbReference>
<dbReference type="FunFam" id="2.40.70.10:FF:000120">
    <property type="entry name" value="Aspartic proteinase nepenthesin-2"/>
    <property type="match status" value="1"/>
</dbReference>
<evidence type="ECO:0000259" key="8">
    <source>
        <dbReference type="PROSITE" id="PS51767"/>
    </source>
</evidence>
<dbReference type="PRINTS" id="PR00792">
    <property type="entry name" value="PEPSIN"/>
</dbReference>
<dbReference type="PANTHER" id="PTHR47967">
    <property type="entry name" value="OS07G0603500 PROTEIN-RELATED"/>
    <property type="match status" value="1"/>
</dbReference>
<evidence type="ECO:0000256" key="2">
    <source>
        <dbReference type="ARBA" id="ARBA00022670"/>
    </source>
</evidence>
<dbReference type="InterPro" id="IPR032799">
    <property type="entry name" value="TAXi_C"/>
</dbReference>
<feature type="active site" evidence="6">
    <location>
        <position position="98"/>
    </location>
</feature>